<evidence type="ECO:0000256" key="1">
    <source>
        <dbReference type="SAM" id="MobiDB-lite"/>
    </source>
</evidence>
<feature type="region of interest" description="Disordered" evidence="1">
    <location>
        <begin position="132"/>
        <end position="151"/>
    </location>
</feature>
<accession>A0A1R2BHJ6</accession>
<evidence type="ECO:0000313" key="3">
    <source>
        <dbReference type="Proteomes" id="UP000187209"/>
    </source>
</evidence>
<dbReference type="SUPFAM" id="SSF57850">
    <property type="entry name" value="RING/U-box"/>
    <property type="match status" value="1"/>
</dbReference>
<proteinExistence type="predicted"/>
<evidence type="ECO:0000313" key="2">
    <source>
        <dbReference type="EMBL" id="OMJ76209.1"/>
    </source>
</evidence>
<protein>
    <recommendedName>
        <fullName evidence="4">RING-type domain-containing protein</fullName>
    </recommendedName>
</protein>
<organism evidence="2 3">
    <name type="scientific">Stentor coeruleus</name>
    <dbReference type="NCBI Taxonomy" id="5963"/>
    <lineage>
        <taxon>Eukaryota</taxon>
        <taxon>Sar</taxon>
        <taxon>Alveolata</taxon>
        <taxon>Ciliophora</taxon>
        <taxon>Postciliodesmatophora</taxon>
        <taxon>Heterotrichea</taxon>
        <taxon>Heterotrichida</taxon>
        <taxon>Stentoridae</taxon>
        <taxon>Stentor</taxon>
    </lineage>
</organism>
<keyword evidence="3" id="KW-1185">Reference proteome</keyword>
<dbReference type="Proteomes" id="UP000187209">
    <property type="component" value="Unassembled WGS sequence"/>
</dbReference>
<evidence type="ECO:0008006" key="4">
    <source>
        <dbReference type="Google" id="ProtNLM"/>
    </source>
</evidence>
<name>A0A1R2BHJ6_9CILI</name>
<dbReference type="EMBL" id="MPUH01000644">
    <property type="protein sequence ID" value="OMJ76209.1"/>
    <property type="molecule type" value="Genomic_DNA"/>
</dbReference>
<feature type="region of interest" description="Disordered" evidence="1">
    <location>
        <begin position="92"/>
        <end position="114"/>
    </location>
</feature>
<comment type="caution">
    <text evidence="2">The sequence shown here is derived from an EMBL/GenBank/DDBJ whole genome shotgun (WGS) entry which is preliminary data.</text>
</comment>
<dbReference type="AlphaFoldDB" id="A0A1R2BHJ6"/>
<gene>
    <name evidence="2" type="ORF">SteCoe_24465</name>
</gene>
<sequence length="231" mass="26862">MSQLPKKEFQPFSKPKAHQVSSHIFQVKKINPNDNSGQFINKDPSESSSFKGKCPNPACPYHFTSNESLQNLDSSSYNNLPNFSYHQPEEKLSSAFKGSRQKNQPDIQPEFDEPKDYQNQISYEKNSELLSKSQTYSHSKPQPYFSKAQSSDEYSTHQITKEYRLKVTKDLEKALIELAKLKKKVFCNECMRYPIEFIKVPCGHGYCNECNRQDFCSRCEKNSNEYMVNKY</sequence>
<reference evidence="2 3" key="1">
    <citation type="submission" date="2016-11" db="EMBL/GenBank/DDBJ databases">
        <title>The macronuclear genome of Stentor coeruleus: a giant cell with tiny introns.</title>
        <authorList>
            <person name="Slabodnick M."/>
            <person name="Ruby J.G."/>
            <person name="Reiff S.B."/>
            <person name="Swart E.C."/>
            <person name="Gosai S."/>
            <person name="Prabakaran S."/>
            <person name="Witkowska E."/>
            <person name="Larue G.E."/>
            <person name="Fisher S."/>
            <person name="Freeman R.M."/>
            <person name="Gunawardena J."/>
            <person name="Chu W."/>
            <person name="Stover N.A."/>
            <person name="Gregory B.D."/>
            <person name="Nowacki M."/>
            <person name="Derisi J."/>
            <person name="Roy S.W."/>
            <person name="Marshall W.F."/>
            <person name="Sood P."/>
        </authorList>
    </citation>
    <scope>NUCLEOTIDE SEQUENCE [LARGE SCALE GENOMIC DNA]</scope>
    <source>
        <strain evidence="2">WM001</strain>
    </source>
</reference>
<feature type="region of interest" description="Disordered" evidence="1">
    <location>
        <begin position="1"/>
        <end position="53"/>
    </location>
</feature>